<feature type="compositionally biased region" description="Basic residues" evidence="1">
    <location>
        <begin position="217"/>
        <end position="227"/>
    </location>
</feature>
<dbReference type="Proteomes" id="UP000838763">
    <property type="component" value="Unassembled WGS sequence"/>
</dbReference>
<dbReference type="EMBL" id="CALLCH030000005">
    <property type="protein sequence ID" value="CAI4212721.1"/>
    <property type="molecule type" value="Genomic_DNA"/>
</dbReference>
<keyword evidence="3" id="KW-1185">Reference proteome</keyword>
<feature type="region of interest" description="Disordered" evidence="1">
    <location>
        <begin position="203"/>
        <end position="235"/>
    </location>
</feature>
<evidence type="ECO:0000313" key="2">
    <source>
        <dbReference type="EMBL" id="CAI4212721.1"/>
    </source>
</evidence>
<organism evidence="2 3">
    <name type="scientific">Parascedosporium putredinis</name>
    <dbReference type="NCBI Taxonomy" id="1442378"/>
    <lineage>
        <taxon>Eukaryota</taxon>
        <taxon>Fungi</taxon>
        <taxon>Dikarya</taxon>
        <taxon>Ascomycota</taxon>
        <taxon>Pezizomycotina</taxon>
        <taxon>Sordariomycetes</taxon>
        <taxon>Hypocreomycetidae</taxon>
        <taxon>Microascales</taxon>
        <taxon>Microascaceae</taxon>
        <taxon>Parascedosporium</taxon>
    </lineage>
</organism>
<proteinExistence type="predicted"/>
<sequence length="235" mass="25594">MGNQSYRPPKASDVQAQHQSQPRTPKGFATRQLGHYAPDGDLENRRRVIPDVPKLDRTMTDVYNDGLYNPNLDIVASSSVTSIPQGAYNVGTLRQNAAPRSVSEVNSPQTISPQDSLLDFADGDCTKNFTLFPRAESSRFGGMNQLTDEEVSLGQCESSTPQYLVDDEAIGSAHYLSPGTSGVYGLHNLSAFGAQQHLQPTITFEGRGNASNASRTSRGRLGKKHKEKVIDRLEA</sequence>
<evidence type="ECO:0000256" key="1">
    <source>
        <dbReference type="SAM" id="MobiDB-lite"/>
    </source>
</evidence>
<protein>
    <submittedName>
        <fullName evidence="2">Uncharacterized protein</fullName>
    </submittedName>
</protein>
<gene>
    <name evidence="2" type="ORF">PPNO1_LOCUS2470</name>
</gene>
<dbReference type="OrthoDB" id="7295497at2759"/>
<comment type="caution">
    <text evidence="2">The sequence shown here is derived from an EMBL/GenBank/DDBJ whole genome shotgun (WGS) entry which is preliminary data.</text>
</comment>
<accession>A0A9P1GXS4</accession>
<name>A0A9P1GXS4_9PEZI</name>
<evidence type="ECO:0000313" key="3">
    <source>
        <dbReference type="Proteomes" id="UP000838763"/>
    </source>
</evidence>
<reference evidence="2" key="1">
    <citation type="submission" date="2022-11" db="EMBL/GenBank/DDBJ databases">
        <authorList>
            <person name="Scott C."/>
            <person name="Bruce N."/>
        </authorList>
    </citation>
    <scope>NUCLEOTIDE SEQUENCE</scope>
</reference>
<feature type="region of interest" description="Disordered" evidence="1">
    <location>
        <begin position="1"/>
        <end position="42"/>
    </location>
</feature>
<dbReference type="AlphaFoldDB" id="A0A9P1GXS4"/>
<feature type="compositionally biased region" description="Polar residues" evidence="1">
    <location>
        <begin position="14"/>
        <end position="23"/>
    </location>
</feature>